<name>A0A066VQR9_TILAU</name>
<dbReference type="Pfam" id="PF14008">
    <property type="entry name" value="Metallophos_C"/>
    <property type="match status" value="1"/>
</dbReference>
<dbReference type="InterPro" id="IPR039331">
    <property type="entry name" value="PAPs-like"/>
</dbReference>
<dbReference type="RefSeq" id="XP_013242630.1">
    <property type="nucleotide sequence ID" value="XM_013387176.1"/>
</dbReference>
<evidence type="ECO:0000313" key="3">
    <source>
        <dbReference type="EMBL" id="KDN44092.1"/>
    </source>
</evidence>
<dbReference type="STRING" id="1037660.A0A066VQR9"/>
<dbReference type="OrthoDB" id="45007at2759"/>
<dbReference type="SUPFAM" id="SSF56300">
    <property type="entry name" value="Metallo-dependent phosphatases"/>
    <property type="match status" value="1"/>
</dbReference>
<dbReference type="GeneID" id="25267242"/>
<evidence type="ECO:0000256" key="1">
    <source>
        <dbReference type="ARBA" id="ARBA00022729"/>
    </source>
</evidence>
<dbReference type="Proteomes" id="UP000027361">
    <property type="component" value="Unassembled WGS sequence"/>
</dbReference>
<dbReference type="Gene3D" id="3.60.21.10">
    <property type="match status" value="1"/>
</dbReference>
<dbReference type="InParanoid" id="A0A066VQR9"/>
<protein>
    <recommendedName>
        <fullName evidence="2">Purple acid phosphatase C-terminal domain-containing protein</fullName>
    </recommendedName>
</protein>
<dbReference type="HOGENOM" id="CLU_719985_0_0_1"/>
<comment type="caution">
    <text evidence="3">The sequence shown here is derived from an EMBL/GenBank/DDBJ whole genome shotgun (WGS) entry which is preliminary data.</text>
</comment>
<dbReference type="AlphaFoldDB" id="A0A066VQR9"/>
<dbReference type="Gene3D" id="2.60.40.380">
    <property type="entry name" value="Purple acid phosphatase-like, N-terminal"/>
    <property type="match status" value="1"/>
</dbReference>
<accession>A0A066VQR9</accession>
<sequence>MHLAFPRPSLRCPPRLLTLALSCTRPAAYNPSTAPSRQRLGYHGPFGVGVSWYTTSQLTNHTVRYGLDPHTTMLPAHSNNSVTYLTSSKWNSRPVLDDLLPSTNYYQSIVISTANETYRFTTACLAADLRRMTVGLVADMGTLRDLGLSDHCRCSINGRAEESREFAALSPLAQANCDNGWQKGFTKSNCPQGHTNFTDYTNRFRMPSAPDESQPGAKYHKGSFSAPNQQLDFIKPDLAKVGCLRMPWVVAVKQRPWYTAADVLSLCTTRQLAFEPLPTQYGVDIVLQSHVQISMRIPLTTNNKTDPNGRNNPSAPSCIIFGAAGHFYCLDAIAQHPPAFVTYAQHSSYAFSRLTGFNRTHLMHEFAGTMNRNIIDSAVLYKEH</sequence>
<reference evidence="3 4" key="1">
    <citation type="submission" date="2014-05" db="EMBL/GenBank/DDBJ databases">
        <title>Draft genome sequence of a rare smut relative, Tilletiaria anomala UBC 951.</title>
        <authorList>
            <consortium name="DOE Joint Genome Institute"/>
            <person name="Toome M."/>
            <person name="Kuo A."/>
            <person name="Henrissat B."/>
            <person name="Lipzen A."/>
            <person name="Tritt A."/>
            <person name="Yoshinaga Y."/>
            <person name="Zane M."/>
            <person name="Barry K."/>
            <person name="Grigoriev I.V."/>
            <person name="Spatafora J.W."/>
            <person name="Aimea M.C."/>
        </authorList>
    </citation>
    <scope>NUCLEOTIDE SEQUENCE [LARGE SCALE GENOMIC DNA]</scope>
    <source>
        <strain evidence="3 4">UBC 951</strain>
    </source>
</reference>
<dbReference type="PANTHER" id="PTHR22953">
    <property type="entry name" value="ACID PHOSPHATASE RELATED"/>
    <property type="match status" value="1"/>
</dbReference>
<dbReference type="InterPro" id="IPR025733">
    <property type="entry name" value="PAPs_C"/>
</dbReference>
<dbReference type="GO" id="GO:0046872">
    <property type="term" value="F:metal ion binding"/>
    <property type="evidence" value="ECO:0007669"/>
    <property type="project" value="InterPro"/>
</dbReference>
<gene>
    <name evidence="3" type="ORF">K437DRAFT_294968</name>
</gene>
<keyword evidence="1" id="KW-0732">Signal</keyword>
<dbReference type="InterPro" id="IPR029052">
    <property type="entry name" value="Metallo-depent_PP-like"/>
</dbReference>
<evidence type="ECO:0000313" key="4">
    <source>
        <dbReference type="Proteomes" id="UP000027361"/>
    </source>
</evidence>
<dbReference type="EMBL" id="JMSN01000055">
    <property type="protein sequence ID" value="KDN44092.1"/>
    <property type="molecule type" value="Genomic_DNA"/>
</dbReference>
<dbReference type="PANTHER" id="PTHR22953:SF145">
    <property type="entry name" value="PURPLE ACID PHOSPHATASE"/>
    <property type="match status" value="1"/>
</dbReference>
<proteinExistence type="predicted"/>
<organism evidence="3 4">
    <name type="scientific">Tilletiaria anomala (strain ATCC 24038 / CBS 436.72 / UBC 951)</name>
    <dbReference type="NCBI Taxonomy" id="1037660"/>
    <lineage>
        <taxon>Eukaryota</taxon>
        <taxon>Fungi</taxon>
        <taxon>Dikarya</taxon>
        <taxon>Basidiomycota</taxon>
        <taxon>Ustilaginomycotina</taxon>
        <taxon>Exobasidiomycetes</taxon>
        <taxon>Georgefischeriales</taxon>
        <taxon>Tilletiariaceae</taxon>
        <taxon>Tilletiaria</taxon>
    </lineage>
</organism>
<dbReference type="GO" id="GO:0003993">
    <property type="term" value="F:acid phosphatase activity"/>
    <property type="evidence" value="ECO:0007669"/>
    <property type="project" value="InterPro"/>
</dbReference>
<evidence type="ECO:0000259" key="2">
    <source>
        <dbReference type="Pfam" id="PF14008"/>
    </source>
</evidence>
<keyword evidence="4" id="KW-1185">Reference proteome</keyword>
<dbReference type="InterPro" id="IPR008963">
    <property type="entry name" value="Purple_acid_Pase-like_N"/>
</dbReference>
<dbReference type="SUPFAM" id="SSF49363">
    <property type="entry name" value="Purple acid phosphatase, N-terminal domain"/>
    <property type="match status" value="1"/>
</dbReference>
<feature type="domain" description="Purple acid phosphatase C-terminal" evidence="2">
    <location>
        <begin position="315"/>
        <end position="377"/>
    </location>
</feature>